<keyword evidence="3 5" id="KW-0418">Kinase</keyword>
<accession>A0A2T1DDE2</accession>
<dbReference type="EMBL" id="PVWG01000017">
    <property type="protein sequence ID" value="PSB18486.1"/>
    <property type="molecule type" value="Genomic_DNA"/>
</dbReference>
<comment type="pathway">
    <text evidence="3">Cofactor biosynthesis; coenzyme A biosynthesis; CoA from (R)-pantothenate: step 5/5.</text>
</comment>
<comment type="similarity">
    <text evidence="3">Belongs to the CoaE family.</text>
</comment>
<dbReference type="GO" id="GO:0005524">
    <property type="term" value="F:ATP binding"/>
    <property type="evidence" value="ECO:0007669"/>
    <property type="project" value="UniProtKB-UniRule"/>
</dbReference>
<dbReference type="Gene3D" id="3.40.50.300">
    <property type="entry name" value="P-loop containing nucleotide triphosphate hydrolases"/>
    <property type="match status" value="1"/>
</dbReference>
<dbReference type="PANTHER" id="PTHR10695:SF46">
    <property type="entry name" value="BIFUNCTIONAL COENZYME A SYNTHASE-RELATED"/>
    <property type="match status" value="1"/>
</dbReference>
<dbReference type="GO" id="GO:0005737">
    <property type="term" value="C:cytoplasm"/>
    <property type="evidence" value="ECO:0007669"/>
    <property type="project" value="UniProtKB-SubCell"/>
</dbReference>
<dbReference type="STRING" id="1920490.GCA_001895925_05034"/>
<keyword evidence="2 3" id="KW-0067">ATP-binding</keyword>
<evidence type="ECO:0000256" key="2">
    <source>
        <dbReference type="ARBA" id="ARBA00022840"/>
    </source>
</evidence>
<dbReference type="CDD" id="cd02022">
    <property type="entry name" value="DPCK"/>
    <property type="match status" value="1"/>
</dbReference>
<proteinExistence type="inferred from homology"/>
<dbReference type="PANTHER" id="PTHR10695">
    <property type="entry name" value="DEPHOSPHO-COA KINASE-RELATED"/>
    <property type="match status" value="1"/>
</dbReference>
<dbReference type="Pfam" id="PF01121">
    <property type="entry name" value="CoaE"/>
    <property type="match status" value="1"/>
</dbReference>
<comment type="subcellular location">
    <subcellularLocation>
        <location evidence="3">Cytoplasm</location>
    </subcellularLocation>
</comment>
<keyword evidence="3" id="KW-0963">Cytoplasm</keyword>
<keyword evidence="3" id="KW-0173">Coenzyme A biosynthesis</keyword>
<reference evidence="5 6" key="1">
    <citation type="submission" date="2018-02" db="EMBL/GenBank/DDBJ databases">
        <authorList>
            <person name="Cohen D.B."/>
            <person name="Kent A.D."/>
        </authorList>
    </citation>
    <scope>NUCLEOTIDE SEQUENCE [LARGE SCALE GENOMIC DNA]</scope>
    <source>
        <strain evidence="5 6">ULC007</strain>
    </source>
</reference>
<evidence type="ECO:0000256" key="4">
    <source>
        <dbReference type="NCBIfam" id="TIGR00152"/>
    </source>
</evidence>
<dbReference type="UniPathway" id="UPA00241">
    <property type="reaction ID" value="UER00356"/>
</dbReference>
<comment type="function">
    <text evidence="3">Catalyzes the phosphorylation of the 3'-hydroxyl group of dephosphocoenzyme A to form coenzyme A.</text>
</comment>
<evidence type="ECO:0000313" key="6">
    <source>
        <dbReference type="Proteomes" id="UP000238634"/>
    </source>
</evidence>
<sequence>MSGQAPSPRIIGLTGGIGMGKTTVSDYLDKTYQLPILDADIYAREAVQPGSIVLEAIVNRYQSKILLLDGTLDRRQLGEIIFTQPSERIWLDEQIHPYVRQALSRDRDRLIQHSHQTIVLVIPLLFEAQMTDLITEIWVVSCSPDQQIQRLMQRGALSLEQANARINSQMAIAEKRDRADVVLENTSTLEDLLEQVDRAIDHPFSPNSTKSYG</sequence>
<dbReference type="GO" id="GO:0004140">
    <property type="term" value="F:dephospho-CoA kinase activity"/>
    <property type="evidence" value="ECO:0007669"/>
    <property type="project" value="UniProtKB-UniRule"/>
</dbReference>
<comment type="caution">
    <text evidence="5">The sequence shown here is derived from an EMBL/GenBank/DDBJ whole genome shotgun (WGS) entry which is preliminary data.</text>
</comment>
<protein>
    <recommendedName>
        <fullName evidence="3 4">Dephospho-CoA kinase</fullName>
        <ecNumber evidence="3 4">2.7.1.24</ecNumber>
    </recommendedName>
    <alternativeName>
        <fullName evidence="3">Dephosphocoenzyme A kinase</fullName>
    </alternativeName>
</protein>
<dbReference type="HAMAP" id="MF_00376">
    <property type="entry name" value="Dephospho_CoA_kinase"/>
    <property type="match status" value="1"/>
</dbReference>
<dbReference type="InterPro" id="IPR027417">
    <property type="entry name" value="P-loop_NTPase"/>
</dbReference>
<dbReference type="SUPFAM" id="SSF52540">
    <property type="entry name" value="P-loop containing nucleoside triphosphate hydrolases"/>
    <property type="match status" value="1"/>
</dbReference>
<dbReference type="GO" id="GO:0015937">
    <property type="term" value="P:coenzyme A biosynthetic process"/>
    <property type="evidence" value="ECO:0007669"/>
    <property type="project" value="UniProtKB-UniRule"/>
</dbReference>
<feature type="binding site" evidence="3">
    <location>
        <begin position="18"/>
        <end position="23"/>
    </location>
    <ligand>
        <name>ATP</name>
        <dbReference type="ChEBI" id="CHEBI:30616"/>
    </ligand>
</feature>
<dbReference type="PROSITE" id="PS51219">
    <property type="entry name" value="DPCK"/>
    <property type="match status" value="1"/>
</dbReference>
<evidence type="ECO:0000313" key="5">
    <source>
        <dbReference type="EMBL" id="PSB18486.1"/>
    </source>
</evidence>
<organism evidence="5 6">
    <name type="scientific">Phormidesmis priestleyi ULC007</name>
    <dbReference type="NCBI Taxonomy" id="1920490"/>
    <lineage>
        <taxon>Bacteria</taxon>
        <taxon>Bacillati</taxon>
        <taxon>Cyanobacteriota</taxon>
        <taxon>Cyanophyceae</taxon>
        <taxon>Leptolyngbyales</taxon>
        <taxon>Leptolyngbyaceae</taxon>
        <taxon>Phormidesmis</taxon>
    </lineage>
</organism>
<name>A0A2T1DDE2_9CYAN</name>
<keyword evidence="6" id="KW-1185">Reference proteome</keyword>
<dbReference type="OrthoDB" id="9812943at2"/>
<dbReference type="Proteomes" id="UP000238634">
    <property type="component" value="Unassembled WGS sequence"/>
</dbReference>
<gene>
    <name evidence="3" type="primary">coaE</name>
    <name evidence="5" type="ORF">C7B65_15445</name>
</gene>
<dbReference type="EC" id="2.7.1.24" evidence="3 4"/>
<dbReference type="AlphaFoldDB" id="A0A2T1DDE2"/>
<comment type="catalytic activity">
    <reaction evidence="3">
        <text>3'-dephospho-CoA + ATP = ADP + CoA + H(+)</text>
        <dbReference type="Rhea" id="RHEA:18245"/>
        <dbReference type="ChEBI" id="CHEBI:15378"/>
        <dbReference type="ChEBI" id="CHEBI:30616"/>
        <dbReference type="ChEBI" id="CHEBI:57287"/>
        <dbReference type="ChEBI" id="CHEBI:57328"/>
        <dbReference type="ChEBI" id="CHEBI:456216"/>
        <dbReference type="EC" id="2.7.1.24"/>
    </reaction>
</comment>
<keyword evidence="1 3" id="KW-0547">Nucleotide-binding</keyword>
<dbReference type="NCBIfam" id="TIGR00152">
    <property type="entry name" value="dephospho-CoA kinase"/>
    <property type="match status" value="1"/>
</dbReference>
<keyword evidence="3" id="KW-0808">Transferase</keyword>
<evidence type="ECO:0000256" key="3">
    <source>
        <dbReference type="HAMAP-Rule" id="MF_00376"/>
    </source>
</evidence>
<dbReference type="InterPro" id="IPR001977">
    <property type="entry name" value="Depp_CoAkinase"/>
</dbReference>
<evidence type="ECO:0000256" key="1">
    <source>
        <dbReference type="ARBA" id="ARBA00022741"/>
    </source>
</evidence>
<reference evidence="5 6" key="2">
    <citation type="submission" date="2018-03" db="EMBL/GenBank/DDBJ databases">
        <title>The ancient ancestry and fast evolution of plastids.</title>
        <authorList>
            <person name="Moore K.R."/>
            <person name="Magnabosco C."/>
            <person name="Momper L."/>
            <person name="Gold D.A."/>
            <person name="Bosak T."/>
            <person name="Fournier G.P."/>
        </authorList>
    </citation>
    <scope>NUCLEOTIDE SEQUENCE [LARGE SCALE GENOMIC DNA]</scope>
    <source>
        <strain evidence="5 6">ULC007</strain>
    </source>
</reference>